<proteinExistence type="predicted"/>
<evidence type="ECO:0000256" key="1">
    <source>
        <dbReference type="ARBA" id="ARBA00023242"/>
    </source>
</evidence>
<dbReference type="EMBL" id="HG994581">
    <property type="protein sequence ID" value="CAF2864669.1"/>
    <property type="molecule type" value="Genomic_DNA"/>
</dbReference>
<accession>A0A7R8H4P7</accession>
<sequence>MGSVQQHLRLQWNDYESNFKKGFSDLLQNEELLDVTLICGSNQIKVHKIILSACSPVFHSIFGSLLISFMYEGEVNAIEEELDYFMTTAKELQVIGLRLNDPLSKNRWESQSSSLTFFNSFTPQSPLHLPNITDVRNIVNDSFSEYLPIERNVEDDNILYEKDHSNIAQNEYLQIDSNNGNQDISSDKKKGLYASK</sequence>
<dbReference type="Pfam" id="PF00651">
    <property type="entry name" value="BTB"/>
    <property type="match status" value="1"/>
</dbReference>
<dbReference type="PANTHER" id="PTHR23110:SF99">
    <property type="entry name" value="BROAD-COMPLEX CORE PROTEIN ISOFORM 6"/>
    <property type="match status" value="1"/>
</dbReference>
<keyword evidence="1" id="KW-0539">Nucleus</keyword>
<keyword evidence="3" id="KW-1185">Reference proteome</keyword>
<dbReference type="OrthoDB" id="6359816at2759"/>
<reference evidence="2" key="1">
    <citation type="submission" date="2021-02" db="EMBL/GenBank/DDBJ databases">
        <authorList>
            <person name="Bekaert M."/>
        </authorList>
    </citation>
    <scope>NUCLEOTIDE SEQUENCE</scope>
    <source>
        <strain evidence="2">IoA-00</strain>
    </source>
</reference>
<dbReference type="Gene3D" id="3.30.710.10">
    <property type="entry name" value="Potassium Channel Kv1.1, Chain A"/>
    <property type="match status" value="1"/>
</dbReference>
<dbReference type="SMART" id="SM00225">
    <property type="entry name" value="BTB"/>
    <property type="match status" value="1"/>
</dbReference>
<dbReference type="GO" id="GO:0006357">
    <property type="term" value="P:regulation of transcription by RNA polymerase II"/>
    <property type="evidence" value="ECO:0007669"/>
    <property type="project" value="TreeGrafter"/>
</dbReference>
<dbReference type="InterPro" id="IPR051095">
    <property type="entry name" value="Dros_DevTransReg"/>
</dbReference>
<protein>
    <submittedName>
        <fullName evidence="2">(salmon louse) hypothetical protein</fullName>
    </submittedName>
</protein>
<dbReference type="GO" id="GO:0005634">
    <property type="term" value="C:nucleus"/>
    <property type="evidence" value="ECO:0007669"/>
    <property type="project" value="TreeGrafter"/>
</dbReference>
<evidence type="ECO:0000313" key="2">
    <source>
        <dbReference type="EMBL" id="CAF2864669.1"/>
    </source>
</evidence>
<dbReference type="AlphaFoldDB" id="A0A7R8H4P7"/>
<evidence type="ECO:0000313" key="3">
    <source>
        <dbReference type="Proteomes" id="UP000675881"/>
    </source>
</evidence>
<dbReference type="Proteomes" id="UP000675881">
    <property type="component" value="Chromosome 2"/>
</dbReference>
<organism evidence="2 3">
    <name type="scientific">Lepeophtheirus salmonis</name>
    <name type="common">Salmon louse</name>
    <name type="synonym">Caligus salmonis</name>
    <dbReference type="NCBI Taxonomy" id="72036"/>
    <lineage>
        <taxon>Eukaryota</taxon>
        <taxon>Metazoa</taxon>
        <taxon>Ecdysozoa</taxon>
        <taxon>Arthropoda</taxon>
        <taxon>Crustacea</taxon>
        <taxon>Multicrustacea</taxon>
        <taxon>Hexanauplia</taxon>
        <taxon>Copepoda</taxon>
        <taxon>Siphonostomatoida</taxon>
        <taxon>Caligidae</taxon>
        <taxon>Lepeophtheirus</taxon>
    </lineage>
</organism>
<gene>
    <name evidence="2" type="ORF">LSAA_6477</name>
</gene>
<name>A0A7R8H4P7_LEPSM</name>
<dbReference type="PROSITE" id="PS50097">
    <property type="entry name" value="BTB"/>
    <property type="match status" value="1"/>
</dbReference>
<dbReference type="InterPro" id="IPR011333">
    <property type="entry name" value="SKP1/BTB/POZ_sf"/>
</dbReference>
<dbReference type="PANTHER" id="PTHR23110">
    <property type="entry name" value="BTB DOMAIN TRANSCRIPTION FACTOR"/>
    <property type="match status" value="1"/>
</dbReference>
<dbReference type="SUPFAM" id="SSF54695">
    <property type="entry name" value="POZ domain"/>
    <property type="match status" value="1"/>
</dbReference>
<dbReference type="InterPro" id="IPR000210">
    <property type="entry name" value="BTB/POZ_dom"/>
</dbReference>